<keyword evidence="2" id="KW-0812">Transmembrane</keyword>
<proteinExistence type="predicted"/>
<reference evidence="3 4" key="1">
    <citation type="submission" date="2017-07" db="EMBL/GenBank/DDBJ databases">
        <title>Mechanisms for carbon and nitrogen cycling indicate functional differentiation within the Candidate Phyla Radiation.</title>
        <authorList>
            <person name="Danczak R.E."/>
            <person name="Johnston M.D."/>
            <person name="Kenah C."/>
            <person name="Slattery M."/>
            <person name="Wrighton K.C."/>
            <person name="Wilkins M.J."/>
        </authorList>
    </citation>
    <scope>NUCLEOTIDE SEQUENCE [LARGE SCALE GENOMIC DNA]</scope>
    <source>
        <strain evidence="3">Licking1014_7</strain>
    </source>
</reference>
<feature type="region of interest" description="Disordered" evidence="1">
    <location>
        <begin position="622"/>
        <end position="643"/>
    </location>
</feature>
<evidence type="ECO:0000256" key="1">
    <source>
        <dbReference type="SAM" id="MobiDB-lite"/>
    </source>
</evidence>
<comment type="caution">
    <text evidence="3">The sequence shown here is derived from an EMBL/GenBank/DDBJ whole genome shotgun (WGS) entry which is preliminary data.</text>
</comment>
<feature type="compositionally biased region" description="Low complexity" evidence="1">
    <location>
        <begin position="581"/>
        <end position="596"/>
    </location>
</feature>
<feature type="transmembrane region" description="Helical" evidence="2">
    <location>
        <begin position="21"/>
        <end position="42"/>
    </location>
</feature>
<dbReference type="Gene3D" id="3.30.700.10">
    <property type="entry name" value="Glycoprotein, Type 4 Pilin"/>
    <property type="match status" value="2"/>
</dbReference>
<dbReference type="SUPFAM" id="SSF54523">
    <property type="entry name" value="Pili subunits"/>
    <property type="match status" value="1"/>
</dbReference>
<sequence length="841" mass="92284">MKKIKLGKIRKFFSEWSRKKAILFAGGVALIILAGAAGYVVYKQRAGADVLKQFEDAKINIEASADYFPIFNPPIVSIKPNAPAEVNTDVYIKGGQKVADLNALTFSWEETSGAELLTGKDFGKTLDITSTGDGKIKISVKDSLKNSIKGRIYTFIKVTIAKSNTTAKTQITELPVIINPTTPAWNQFEITVRSSDGGITAYKAWDTDGKLIPLNKPPVTNDYANSSVGGWRYADYYILRYKFFSPEYGDIITPFTEIRYCFGFNWCGRPWQFSDGENGLTTTIPDYGHAINNNYLNGIFTTPMSAFIVTGFGSFQSGYISGGWYPILRKTIKIAPDSIEWTVNSDKIKIAKGDKSPIVYLYNLVSDKPDDYKIKLNAKIDIGGKKILLQSSDFRYSGTYTSFQIFSPSAASSTPTTTPTTSTVTSAEEIKARDTQRKADITSIQQALEKYYQAKGTYPDATGAAAPNGSWTNSADDSWDKLTDELKPYLSNLPEDPSNTANTSNANWTGVGEGDAYSYSYFSKGNGKDSTCQWYMLVYRMEDKANSAGITKGATACDAKKYNYVGKDSSVVTVGNMIKKSTSTTTTPTTTPTATPDPKIDQQRLKDIETIKSALEKYKTAKGSYPSTKGASKPNGSWSSSNDDSWAKLEKELKPYLAAGVLPKDPVNTSGGWAFWGNTYTYSYFSEGYGKSSSCQWYMLVYRLDDVKLKTSPGVKACSGTNFQYGNGAITEGKVVNITSTTTTPTVKINQANLTQYTTGTWIRKTYYKLEAKWTGSDKEDGTNLTYRYKVDNGKWSAWSKTTSATIKALNGVKHSLTVEVKDSQGAVGQATASASSKDFD</sequence>
<protein>
    <submittedName>
        <fullName evidence="3">Type II secretion system protein G</fullName>
    </submittedName>
</protein>
<organism evidence="3 4">
    <name type="scientific">Candidatus Berkelbacteria bacterium Licking1014_7</name>
    <dbReference type="NCBI Taxonomy" id="2017147"/>
    <lineage>
        <taxon>Bacteria</taxon>
        <taxon>Candidatus Berkelbacteria</taxon>
    </lineage>
</organism>
<dbReference type="AlphaFoldDB" id="A0A554LJZ7"/>
<keyword evidence="2" id="KW-0472">Membrane</keyword>
<feature type="region of interest" description="Disordered" evidence="1">
    <location>
        <begin position="581"/>
        <end position="605"/>
    </location>
</feature>
<feature type="compositionally biased region" description="Low complexity" evidence="1">
    <location>
        <begin position="409"/>
        <end position="427"/>
    </location>
</feature>
<dbReference type="EMBL" id="VMGK01000005">
    <property type="protein sequence ID" value="TSC93205.1"/>
    <property type="molecule type" value="Genomic_DNA"/>
</dbReference>
<dbReference type="Proteomes" id="UP000315689">
    <property type="component" value="Unassembled WGS sequence"/>
</dbReference>
<evidence type="ECO:0000256" key="2">
    <source>
        <dbReference type="SAM" id="Phobius"/>
    </source>
</evidence>
<feature type="region of interest" description="Disordered" evidence="1">
    <location>
        <begin position="409"/>
        <end position="431"/>
    </location>
</feature>
<keyword evidence="2" id="KW-1133">Transmembrane helix</keyword>
<gene>
    <name evidence="3" type="ORF">CEN89_215</name>
</gene>
<dbReference type="InterPro" id="IPR045584">
    <property type="entry name" value="Pilin-like"/>
</dbReference>
<evidence type="ECO:0000313" key="3">
    <source>
        <dbReference type="EMBL" id="TSC93205.1"/>
    </source>
</evidence>
<evidence type="ECO:0000313" key="4">
    <source>
        <dbReference type="Proteomes" id="UP000315689"/>
    </source>
</evidence>
<accession>A0A554LJZ7</accession>
<name>A0A554LJZ7_9BACT</name>